<dbReference type="AlphaFoldDB" id="A0A915YEW0"/>
<protein>
    <submittedName>
        <fullName evidence="1">6-phosphogluconolactonase</fullName>
    </submittedName>
</protein>
<evidence type="ECO:0000313" key="2">
    <source>
        <dbReference type="Proteomes" id="UP001060919"/>
    </source>
</evidence>
<dbReference type="InterPro" id="IPR029058">
    <property type="entry name" value="AB_hydrolase_fold"/>
</dbReference>
<dbReference type="RefSeq" id="WP_264792913.1">
    <property type="nucleotide sequence ID" value="NZ_AP026867.1"/>
</dbReference>
<gene>
    <name evidence="1" type="ORF">AsAng_0024810</name>
</gene>
<proteinExistence type="predicted"/>
<dbReference type="InterPro" id="IPR037171">
    <property type="entry name" value="NagB/RpiA_transferase-like"/>
</dbReference>
<dbReference type="EMBL" id="AP026867">
    <property type="protein sequence ID" value="BDS11767.1"/>
    <property type="molecule type" value="Genomic_DNA"/>
</dbReference>
<dbReference type="KEGG" id="aup:AsAng_0024810"/>
<dbReference type="Proteomes" id="UP001060919">
    <property type="component" value="Chromosome"/>
</dbReference>
<sequence length="609" mass="69865">MTKNKSFVFTPLNNSQKIDKTNELAVPNTRYFKSKEAFDAAVGRDFIDYANATTSLGQKFLVGLAHGQSPAGAYQYILEHFHEIKRSSLIRFTFTNSRLKRQRGLEGVMDARALLTKMLRKGLITKDQILGRSLDRENIEQYAIGFNTNLRDYLRQNNKVGYDYVFLSFDPTGRVAGISRNSEAFDSNELVIIVDDLGEPELTGTPQFLAKAKRIAFLATKSDKRRPLAWLYYRWGKVNESPSFLRHIDQVRERMTVFIDDHALTWPQIEIVRQTPYGSSTIRLDFAKPYDPNATEKLPVVLLIHGFLGLNSFDSILTALPTHDYIGTAMHYGSIPHDLPPSLYSDHVVKNIDEVISYFGKKGHPVYIFDHSMGNTYFMLMDRDYDQLPGVKHYLYGRIGSNPFFCEHAKHAFVGFLDNVLLPAVSFRQNIGVKTMLMTLRRLVPLDTKKGVRQRGIKLTDWLIRKDSLMREKLWQAVKERILHLMTNLESVPHLDRIPIERALSRLPAKVFAIQVHAALLESKSHDKQKSMPNMAKHNIPILILKSKKDAIAKFSPQLHKTPNITVIDVTNPDEDDLFREHLYHMVNPEKSTRIIIDFIKRAEAKRKA</sequence>
<dbReference type="Gene3D" id="3.40.50.1360">
    <property type="match status" value="1"/>
</dbReference>
<organism evidence="1 2">
    <name type="scientific">Aureispira anguillae</name>
    <dbReference type="NCBI Taxonomy" id="2864201"/>
    <lineage>
        <taxon>Bacteria</taxon>
        <taxon>Pseudomonadati</taxon>
        <taxon>Bacteroidota</taxon>
        <taxon>Saprospiria</taxon>
        <taxon>Saprospirales</taxon>
        <taxon>Saprospiraceae</taxon>
        <taxon>Aureispira</taxon>
    </lineage>
</organism>
<dbReference type="SUPFAM" id="SSF53474">
    <property type="entry name" value="alpha/beta-Hydrolases"/>
    <property type="match status" value="1"/>
</dbReference>
<keyword evidence="2" id="KW-1185">Reference proteome</keyword>
<evidence type="ECO:0000313" key="1">
    <source>
        <dbReference type="EMBL" id="BDS11767.1"/>
    </source>
</evidence>
<dbReference type="SUPFAM" id="SSF100950">
    <property type="entry name" value="NagB/RpiA/CoA transferase-like"/>
    <property type="match status" value="1"/>
</dbReference>
<reference evidence="1" key="1">
    <citation type="submission" date="2022-09" db="EMBL/GenBank/DDBJ databases">
        <title>Aureispira anguillicida sp. nov., isolated from Leptocephalus of Japanese eel Anguilla japonica.</title>
        <authorList>
            <person name="Yuasa K."/>
            <person name="Mekata T."/>
            <person name="Ikunari K."/>
        </authorList>
    </citation>
    <scope>NUCLEOTIDE SEQUENCE</scope>
    <source>
        <strain evidence="1">EL160426</strain>
    </source>
</reference>
<name>A0A915YEW0_9BACT</name>
<accession>A0A915YEW0</accession>
<dbReference type="Gene3D" id="3.40.50.1820">
    <property type="entry name" value="alpha/beta hydrolase"/>
    <property type="match status" value="1"/>
</dbReference>